<keyword evidence="7" id="KW-0131">Cell cycle</keyword>
<dbReference type="AlphaFoldDB" id="A0A5D8QCX0"/>
<dbReference type="InterPro" id="IPR013685">
    <property type="entry name" value="POTRA_FtsQ_type"/>
</dbReference>
<keyword evidence="2" id="KW-1003">Cell membrane</keyword>
<evidence type="ECO:0000259" key="9">
    <source>
        <dbReference type="PROSITE" id="PS51779"/>
    </source>
</evidence>
<evidence type="ECO:0000313" key="11">
    <source>
        <dbReference type="Proteomes" id="UP000322976"/>
    </source>
</evidence>
<dbReference type="Proteomes" id="UP000322976">
    <property type="component" value="Unassembled WGS sequence"/>
</dbReference>
<keyword evidence="3" id="KW-0132">Cell division</keyword>
<dbReference type="InterPro" id="IPR050487">
    <property type="entry name" value="FtsQ_DivIB"/>
</dbReference>
<accession>A0A5D8QCX0</accession>
<dbReference type="InterPro" id="IPR034746">
    <property type="entry name" value="POTRA"/>
</dbReference>
<reference evidence="10 11" key="1">
    <citation type="submission" date="2019-08" db="EMBL/GenBank/DDBJ databases">
        <title>Calorimonas adulescens gen. nov., sp. nov., an anaerobic thermophilic bacterium from Sakhalin hot spring.</title>
        <authorList>
            <person name="Khomyakova M.A."/>
            <person name="Merkel A.Y."/>
            <person name="Novikov A."/>
            <person name="Bonch-Osmolovskaya E.A."/>
            <person name="Slobodkin A.I."/>
        </authorList>
    </citation>
    <scope>NUCLEOTIDE SEQUENCE [LARGE SCALE GENOMIC DNA]</scope>
    <source>
        <strain evidence="10 11">A05MB</strain>
    </source>
</reference>
<comment type="subcellular location">
    <subcellularLocation>
        <location evidence="1">Membrane</location>
    </subcellularLocation>
</comment>
<sequence length="254" mass="29038">MMNMETKVYQFPHKKKRHSKFGVWIIITCIFLLIFYLVNTDIFIVKNIEVTGNYYLSEKDIISLAGISPGQNIFTINLDKIRTNLLENPHIKDIKIRRSLPNSIIIDIDERNVVAAVPYSGVYLQIDEDGVVIEVSKEYQDSSMPILSGLKVKNFYVGKKLDLENISEFNKSLAILKGLKENKMEDLISEVRILDGSISLISSTGLMIDFNVEKNIDYRLSFLKSVLLDLSSKNYKEGHIIVDDVGNIIYRPNQ</sequence>
<feature type="transmembrane region" description="Helical" evidence="8">
    <location>
        <begin position="21"/>
        <end position="38"/>
    </location>
</feature>
<dbReference type="GO" id="GO:0051301">
    <property type="term" value="P:cell division"/>
    <property type="evidence" value="ECO:0007669"/>
    <property type="project" value="UniProtKB-KW"/>
</dbReference>
<evidence type="ECO:0000256" key="5">
    <source>
        <dbReference type="ARBA" id="ARBA00022989"/>
    </source>
</evidence>
<comment type="caution">
    <text evidence="10">The sequence shown here is derived from an EMBL/GenBank/DDBJ whole genome shotgun (WGS) entry which is preliminary data.</text>
</comment>
<dbReference type="PANTHER" id="PTHR37820:SF1">
    <property type="entry name" value="CELL DIVISION PROTEIN FTSQ"/>
    <property type="match status" value="1"/>
</dbReference>
<keyword evidence="11" id="KW-1185">Reference proteome</keyword>
<evidence type="ECO:0000256" key="8">
    <source>
        <dbReference type="SAM" id="Phobius"/>
    </source>
</evidence>
<keyword evidence="4 8" id="KW-0812">Transmembrane</keyword>
<dbReference type="Pfam" id="PF08478">
    <property type="entry name" value="POTRA_1"/>
    <property type="match status" value="1"/>
</dbReference>
<evidence type="ECO:0000256" key="6">
    <source>
        <dbReference type="ARBA" id="ARBA00023136"/>
    </source>
</evidence>
<dbReference type="Gene3D" id="3.10.20.310">
    <property type="entry name" value="membrane protein fhac"/>
    <property type="match status" value="1"/>
</dbReference>
<evidence type="ECO:0000256" key="2">
    <source>
        <dbReference type="ARBA" id="ARBA00022475"/>
    </source>
</evidence>
<name>A0A5D8QCX0_9THEO</name>
<organism evidence="10 11">
    <name type="scientific">Calorimonas adulescens</name>
    <dbReference type="NCBI Taxonomy" id="2606906"/>
    <lineage>
        <taxon>Bacteria</taxon>
        <taxon>Bacillati</taxon>
        <taxon>Bacillota</taxon>
        <taxon>Clostridia</taxon>
        <taxon>Thermoanaerobacterales</taxon>
        <taxon>Thermoanaerobacteraceae</taxon>
        <taxon>Calorimonas</taxon>
    </lineage>
</organism>
<keyword evidence="6 8" id="KW-0472">Membrane</keyword>
<evidence type="ECO:0000256" key="3">
    <source>
        <dbReference type="ARBA" id="ARBA00022618"/>
    </source>
</evidence>
<protein>
    <submittedName>
        <fullName evidence="10">FtsQ-type POTRA domain-containing protein</fullName>
    </submittedName>
</protein>
<keyword evidence="5 8" id="KW-1133">Transmembrane helix</keyword>
<dbReference type="PANTHER" id="PTHR37820">
    <property type="entry name" value="CELL DIVISION PROTEIN DIVIB"/>
    <property type="match status" value="1"/>
</dbReference>
<feature type="domain" description="POTRA" evidence="9">
    <location>
        <begin position="43"/>
        <end position="111"/>
    </location>
</feature>
<evidence type="ECO:0000256" key="4">
    <source>
        <dbReference type="ARBA" id="ARBA00022692"/>
    </source>
</evidence>
<dbReference type="PROSITE" id="PS51779">
    <property type="entry name" value="POTRA"/>
    <property type="match status" value="1"/>
</dbReference>
<dbReference type="GO" id="GO:0005886">
    <property type="term" value="C:plasma membrane"/>
    <property type="evidence" value="ECO:0007669"/>
    <property type="project" value="TreeGrafter"/>
</dbReference>
<evidence type="ECO:0000256" key="7">
    <source>
        <dbReference type="ARBA" id="ARBA00023306"/>
    </source>
</evidence>
<evidence type="ECO:0000256" key="1">
    <source>
        <dbReference type="ARBA" id="ARBA00004370"/>
    </source>
</evidence>
<proteinExistence type="predicted"/>
<gene>
    <name evidence="10" type="ORF">FWJ32_06875</name>
</gene>
<dbReference type="EMBL" id="VTPS01000009">
    <property type="protein sequence ID" value="TZE81954.1"/>
    <property type="molecule type" value="Genomic_DNA"/>
</dbReference>
<evidence type="ECO:0000313" key="10">
    <source>
        <dbReference type="EMBL" id="TZE81954.1"/>
    </source>
</evidence>